<keyword evidence="2 4" id="KW-0238">DNA-binding</keyword>
<dbReference type="RefSeq" id="WP_377198167.1">
    <property type="nucleotide sequence ID" value="NZ_JBHUHF010000001.1"/>
</dbReference>
<evidence type="ECO:0000256" key="1">
    <source>
        <dbReference type="ARBA" id="ARBA00023015"/>
    </source>
</evidence>
<dbReference type="InterPro" id="IPR001647">
    <property type="entry name" value="HTH_TetR"/>
</dbReference>
<evidence type="ECO:0000256" key="2">
    <source>
        <dbReference type="ARBA" id="ARBA00023125"/>
    </source>
</evidence>
<evidence type="ECO:0000256" key="4">
    <source>
        <dbReference type="PROSITE-ProRule" id="PRU00335"/>
    </source>
</evidence>
<gene>
    <name evidence="6" type="ORF">ACFSL2_12465</name>
</gene>
<dbReference type="InterPro" id="IPR050109">
    <property type="entry name" value="HTH-type_TetR-like_transc_reg"/>
</dbReference>
<dbReference type="Pfam" id="PF16859">
    <property type="entry name" value="TetR_C_11"/>
    <property type="match status" value="1"/>
</dbReference>
<feature type="domain" description="HTH tetR-type" evidence="5">
    <location>
        <begin position="52"/>
        <end position="112"/>
    </location>
</feature>
<evidence type="ECO:0000313" key="6">
    <source>
        <dbReference type="EMBL" id="MFD2026323.1"/>
    </source>
</evidence>
<dbReference type="PANTHER" id="PTHR30055">
    <property type="entry name" value="HTH-TYPE TRANSCRIPTIONAL REGULATOR RUTR"/>
    <property type="match status" value="1"/>
</dbReference>
<evidence type="ECO:0000259" key="5">
    <source>
        <dbReference type="PROSITE" id="PS50977"/>
    </source>
</evidence>
<dbReference type="SUPFAM" id="SSF46689">
    <property type="entry name" value="Homeodomain-like"/>
    <property type="match status" value="1"/>
</dbReference>
<keyword evidence="7" id="KW-1185">Reference proteome</keyword>
<keyword evidence="1" id="KW-0805">Transcription regulation</keyword>
<accession>A0ABW4V933</accession>
<sequence>MTGKLDHPARGIGSADAEAASGVHRMPVMDGHAEHGQAEAPVQRGRGRTRDAATTAAILDAAMEQLTEKGLAGFTIEGLAARAGVGKTTIYRWWPSRGAVALDAFLSAVEPQVPYPDTDDFATALQGQVLALVRAFRDTPAGRVVRAILAEAQADRDLAEAFRARWLESRRATGRAVFRKAQESGQLRQDLEIETAIDLVYGAVYFRLMTDHQPLSDEFVVNLTDYAVRGLRA</sequence>
<evidence type="ECO:0000313" key="7">
    <source>
        <dbReference type="Proteomes" id="UP001597338"/>
    </source>
</evidence>
<proteinExistence type="predicted"/>
<dbReference type="InterPro" id="IPR036271">
    <property type="entry name" value="Tet_transcr_reg_TetR-rel_C_sf"/>
</dbReference>
<dbReference type="PANTHER" id="PTHR30055:SF148">
    <property type="entry name" value="TETR-FAMILY TRANSCRIPTIONAL REGULATOR"/>
    <property type="match status" value="1"/>
</dbReference>
<dbReference type="Gene3D" id="1.10.10.60">
    <property type="entry name" value="Homeodomain-like"/>
    <property type="match status" value="1"/>
</dbReference>
<name>A0ABW4V933_9MICO</name>
<dbReference type="PRINTS" id="PR00455">
    <property type="entry name" value="HTHTETR"/>
</dbReference>
<comment type="caution">
    <text evidence="6">The sequence shown here is derived from an EMBL/GenBank/DDBJ whole genome shotgun (WGS) entry which is preliminary data.</text>
</comment>
<dbReference type="InterPro" id="IPR009057">
    <property type="entry name" value="Homeodomain-like_sf"/>
</dbReference>
<dbReference type="Proteomes" id="UP001597338">
    <property type="component" value="Unassembled WGS sequence"/>
</dbReference>
<dbReference type="InterPro" id="IPR011075">
    <property type="entry name" value="TetR_C"/>
</dbReference>
<organism evidence="6 7">
    <name type="scientific">Promicromonospora aerolata</name>
    <dbReference type="NCBI Taxonomy" id="195749"/>
    <lineage>
        <taxon>Bacteria</taxon>
        <taxon>Bacillati</taxon>
        <taxon>Actinomycetota</taxon>
        <taxon>Actinomycetes</taxon>
        <taxon>Micrococcales</taxon>
        <taxon>Promicromonosporaceae</taxon>
        <taxon>Promicromonospora</taxon>
    </lineage>
</organism>
<dbReference type="Gene3D" id="1.10.357.10">
    <property type="entry name" value="Tetracycline Repressor, domain 2"/>
    <property type="match status" value="1"/>
</dbReference>
<reference evidence="7" key="1">
    <citation type="journal article" date="2019" name="Int. J. Syst. Evol. Microbiol.">
        <title>The Global Catalogue of Microorganisms (GCM) 10K type strain sequencing project: providing services to taxonomists for standard genome sequencing and annotation.</title>
        <authorList>
            <consortium name="The Broad Institute Genomics Platform"/>
            <consortium name="The Broad Institute Genome Sequencing Center for Infectious Disease"/>
            <person name="Wu L."/>
            <person name="Ma J."/>
        </authorList>
    </citation>
    <scope>NUCLEOTIDE SEQUENCE [LARGE SCALE GENOMIC DNA]</scope>
    <source>
        <strain evidence="7">CCM 7043</strain>
    </source>
</reference>
<dbReference type="EMBL" id="JBHUHF010000001">
    <property type="protein sequence ID" value="MFD2026323.1"/>
    <property type="molecule type" value="Genomic_DNA"/>
</dbReference>
<dbReference type="PROSITE" id="PS50977">
    <property type="entry name" value="HTH_TETR_2"/>
    <property type="match status" value="1"/>
</dbReference>
<protein>
    <submittedName>
        <fullName evidence="6">TetR/AcrR family transcriptional regulator</fullName>
    </submittedName>
</protein>
<dbReference type="Pfam" id="PF00440">
    <property type="entry name" value="TetR_N"/>
    <property type="match status" value="1"/>
</dbReference>
<dbReference type="SUPFAM" id="SSF48498">
    <property type="entry name" value="Tetracyclin repressor-like, C-terminal domain"/>
    <property type="match status" value="1"/>
</dbReference>
<evidence type="ECO:0000256" key="3">
    <source>
        <dbReference type="ARBA" id="ARBA00023163"/>
    </source>
</evidence>
<keyword evidence="3" id="KW-0804">Transcription</keyword>
<feature type="DNA-binding region" description="H-T-H motif" evidence="4">
    <location>
        <begin position="75"/>
        <end position="94"/>
    </location>
</feature>